<dbReference type="SUPFAM" id="SSF53474">
    <property type="entry name" value="alpha/beta-Hydrolases"/>
    <property type="match status" value="1"/>
</dbReference>
<dbReference type="InterPro" id="IPR051543">
    <property type="entry name" value="Serine_Peptidase_S9A"/>
</dbReference>
<dbReference type="GO" id="GO:0005856">
    <property type="term" value="C:cytoskeleton"/>
    <property type="evidence" value="ECO:0007669"/>
    <property type="project" value="Ensembl"/>
</dbReference>
<keyword evidence="5 9" id="KW-0378">Hydrolase</keyword>
<dbReference type="FunCoup" id="A0A7N4UZ79">
    <property type="interactions" value="1066"/>
</dbReference>
<dbReference type="SUPFAM" id="SSF50993">
    <property type="entry name" value="Peptidase/esterase 'gauge' domain"/>
    <property type="match status" value="1"/>
</dbReference>
<dbReference type="EC" id="3.4.21.-" evidence="9"/>
<dbReference type="FunFam" id="2.130.10.120:FF:000002">
    <property type="entry name" value="prolyl endopeptidase-like isoform X1"/>
    <property type="match status" value="1"/>
</dbReference>
<dbReference type="GO" id="GO:0043001">
    <property type="term" value="P:Golgi to plasma membrane protein transport"/>
    <property type="evidence" value="ECO:0007669"/>
    <property type="project" value="Ensembl"/>
</dbReference>
<evidence type="ECO:0000313" key="13">
    <source>
        <dbReference type="Proteomes" id="UP000007648"/>
    </source>
</evidence>
<evidence type="ECO:0000259" key="10">
    <source>
        <dbReference type="Pfam" id="PF00326"/>
    </source>
</evidence>
<comment type="subcellular location">
    <subcellularLocation>
        <location evidence="1">Cytoplasm</location>
        <location evidence="1">Cytosol</location>
    </subcellularLocation>
</comment>
<proteinExistence type="inferred from homology"/>
<evidence type="ECO:0000256" key="5">
    <source>
        <dbReference type="ARBA" id="ARBA00022801"/>
    </source>
</evidence>
<keyword evidence="6 9" id="KW-0720">Serine protease</keyword>
<dbReference type="GO" id="GO:0005829">
    <property type="term" value="C:cytosol"/>
    <property type="evidence" value="ECO:0007669"/>
    <property type="project" value="UniProtKB-SubCell"/>
</dbReference>
<dbReference type="GO" id="GO:0005802">
    <property type="term" value="C:trans-Golgi network"/>
    <property type="evidence" value="ECO:0007669"/>
    <property type="project" value="Ensembl"/>
</dbReference>
<dbReference type="PRINTS" id="PR00862">
    <property type="entry name" value="PROLIGOPTASE"/>
</dbReference>
<dbReference type="CTD" id="9581"/>
<dbReference type="Gene3D" id="3.40.50.1820">
    <property type="entry name" value="alpha/beta hydrolase"/>
    <property type="match status" value="1"/>
</dbReference>
<dbReference type="GeneTree" id="ENSGT00530000063426"/>
<dbReference type="GO" id="GO:0042147">
    <property type="term" value="P:retrograde transport, endosome to Golgi"/>
    <property type="evidence" value="ECO:0007669"/>
    <property type="project" value="Ensembl"/>
</dbReference>
<dbReference type="Pfam" id="PF02897">
    <property type="entry name" value="Peptidase_S9_N"/>
    <property type="match status" value="1"/>
</dbReference>
<organism evidence="12 13">
    <name type="scientific">Sarcophilus harrisii</name>
    <name type="common">Tasmanian devil</name>
    <name type="synonym">Sarcophilus laniarius</name>
    <dbReference type="NCBI Taxonomy" id="9305"/>
    <lineage>
        <taxon>Eukaryota</taxon>
        <taxon>Metazoa</taxon>
        <taxon>Chordata</taxon>
        <taxon>Craniata</taxon>
        <taxon>Vertebrata</taxon>
        <taxon>Euteleostomi</taxon>
        <taxon>Mammalia</taxon>
        <taxon>Metatheria</taxon>
        <taxon>Dasyuromorphia</taxon>
        <taxon>Dasyuridae</taxon>
        <taxon>Sarcophilus</taxon>
    </lineage>
</organism>
<sequence length="722" mass="83404">MHQKARFFLQTLKFSIARFGKYTQKQPYVHHHLIDCCPWIKVRKCHSFKCLQSKYKKLISGRNIPTRKFCYADLLNTEQENTKSLLINYMDSMERLKKKIEAFYDKHLITLDNLEIRFGDFIYYEEDGCILRLKIGDGFNNCEVLLRLEELSLYNAFVERIRISPGEEYMAASIKTSDSEESMCVIVKLGKYPEVEDFIPNVFSFEWVQDGILFYTCQKNLRCCNVFRTSFGNKKYTECIYTEQDPRFFVDLHCTRDRFFLTINSNSKTTSEVWLVDCHQPWNVPVLVQKRNSGVMYHIEHRNNELYILTNYGEPSEYKLMKTSVDSCSIKNWQLIYTWRRKTKLIDMVMFKDHCIIFLKYCNQLYLNTISLNDHSVQFLKLPAWACACQLDTQPQDSSIDTCSFLLSSPVHPPRHYIYMLGKSGLYEQAEQEKPVMTDCHMARLEAKSKDGTLVPVTVFYKGNSKDLQKKPLLIHVYGAYGIDLNMNFKPEKQMLIEDGWILAYCHVRGGGELGLSWHTGGCLDNKLNGLDDLEACIKSLHNLGFSEPLSTALTAYSAGGILAGTLCNTNPKLIRAVALQAPFLDLLNTMLDTQLPLTIEELEEWGDPASDDKYRDYIKSYCPYHNIRPQTYPSILITACENDQRVPIGGILKYIQRLRKVIMDPQRHNRDHGRKIPNIILDVQTGGSHAAAFGEDSVIEVAKRLAFLYKELELDDTGPLT</sequence>
<evidence type="ECO:0000256" key="4">
    <source>
        <dbReference type="ARBA" id="ARBA00022670"/>
    </source>
</evidence>
<dbReference type="InterPro" id="IPR001375">
    <property type="entry name" value="Peptidase_S9_cat"/>
</dbReference>
<dbReference type="OrthoDB" id="248387at2759"/>
<accession>A0A7N4UZ79</accession>
<dbReference type="PANTHER" id="PTHR11757">
    <property type="entry name" value="PROTEASE FAMILY S9A OLIGOPEPTIDASE"/>
    <property type="match status" value="1"/>
</dbReference>
<keyword evidence="13" id="KW-1185">Reference proteome</keyword>
<name>A0A7N4UZ79_SARHA</name>
<dbReference type="KEGG" id="shr:100925835"/>
<dbReference type="InParanoid" id="A0A7N4UZ79"/>
<dbReference type="Pfam" id="PF00326">
    <property type="entry name" value="Peptidase_S9"/>
    <property type="match status" value="1"/>
</dbReference>
<dbReference type="RefSeq" id="XP_031806280.1">
    <property type="nucleotide sequence ID" value="XM_031950420.1"/>
</dbReference>
<feature type="domain" description="Peptidase S9A N-terminal" evidence="11">
    <location>
        <begin position="137"/>
        <end position="405"/>
    </location>
</feature>
<evidence type="ECO:0000256" key="7">
    <source>
        <dbReference type="ARBA" id="ARBA00045448"/>
    </source>
</evidence>
<gene>
    <name evidence="12" type="primary">PREPL</name>
</gene>
<dbReference type="GO" id="GO:0004252">
    <property type="term" value="F:serine-type endopeptidase activity"/>
    <property type="evidence" value="ECO:0007669"/>
    <property type="project" value="UniProtKB-UniRule"/>
</dbReference>
<comment type="subunit">
    <text evidence="8">Homodimer. Interacts with the AP-1 complex.</text>
</comment>
<evidence type="ECO:0000256" key="6">
    <source>
        <dbReference type="ARBA" id="ARBA00022825"/>
    </source>
</evidence>
<dbReference type="RefSeq" id="XP_031806281.1">
    <property type="nucleotide sequence ID" value="XM_031950421.1"/>
</dbReference>
<keyword evidence="3" id="KW-0963">Cytoplasm</keyword>
<dbReference type="FunFam" id="3.40.50.1820:FF:000050">
    <property type="entry name" value="prolyl endopeptidase-like isoform X2"/>
    <property type="match status" value="1"/>
</dbReference>
<evidence type="ECO:0000256" key="3">
    <source>
        <dbReference type="ARBA" id="ARBA00022490"/>
    </source>
</evidence>
<evidence type="ECO:0000259" key="11">
    <source>
        <dbReference type="Pfam" id="PF02897"/>
    </source>
</evidence>
<evidence type="ECO:0000256" key="8">
    <source>
        <dbReference type="ARBA" id="ARBA00046730"/>
    </source>
</evidence>
<evidence type="ECO:0000256" key="1">
    <source>
        <dbReference type="ARBA" id="ARBA00004514"/>
    </source>
</evidence>
<dbReference type="InterPro" id="IPR023302">
    <property type="entry name" value="Pept_S9A_N"/>
</dbReference>
<reference evidence="12" key="3">
    <citation type="submission" date="2025-09" db="UniProtKB">
        <authorList>
            <consortium name="Ensembl"/>
        </authorList>
    </citation>
    <scope>IDENTIFICATION</scope>
</reference>
<dbReference type="GeneID" id="100925835"/>
<dbReference type="RefSeq" id="XP_012395688.1">
    <property type="nucleotide sequence ID" value="XM_012540234.3"/>
</dbReference>
<dbReference type="Proteomes" id="UP000007648">
    <property type="component" value="Unassembled WGS sequence"/>
</dbReference>
<dbReference type="InterPro" id="IPR002470">
    <property type="entry name" value="Peptidase_S9A"/>
</dbReference>
<dbReference type="PANTHER" id="PTHR11757:SF19">
    <property type="entry name" value="PROLYL ENDOPEPTIDASE-LIKE"/>
    <property type="match status" value="1"/>
</dbReference>
<feature type="domain" description="Peptidase S9 prolyl oligopeptidase catalytic" evidence="10">
    <location>
        <begin position="489"/>
        <end position="713"/>
    </location>
</feature>
<dbReference type="AlphaFoldDB" id="A0A7N4UZ79"/>
<evidence type="ECO:0000256" key="9">
    <source>
        <dbReference type="RuleBase" id="RU368024"/>
    </source>
</evidence>
<dbReference type="OMA" id="NGYWYIT"/>
<protein>
    <recommendedName>
        <fullName evidence="9">Prolyl endopeptidase</fullName>
        <ecNumber evidence="9">3.4.21.-</ecNumber>
    </recommendedName>
</protein>
<reference evidence="12 13" key="1">
    <citation type="journal article" date="2011" name="Proc. Natl. Acad. Sci. U.S.A.">
        <title>Genetic diversity and population structure of the endangered marsupial Sarcophilus harrisii (Tasmanian devil).</title>
        <authorList>
            <person name="Miller W."/>
            <person name="Hayes V.M."/>
            <person name="Ratan A."/>
            <person name="Petersen D.C."/>
            <person name="Wittekindt N.E."/>
            <person name="Miller J."/>
            <person name="Walenz B."/>
            <person name="Knight J."/>
            <person name="Qi J."/>
            <person name="Zhao F."/>
            <person name="Wang Q."/>
            <person name="Bedoya-Reina O.C."/>
            <person name="Katiyar N."/>
            <person name="Tomsho L.P."/>
            <person name="Kasson L.M."/>
            <person name="Hardie R.A."/>
            <person name="Woodbridge P."/>
            <person name="Tindall E.A."/>
            <person name="Bertelsen M.F."/>
            <person name="Dixon D."/>
            <person name="Pyecroft S."/>
            <person name="Helgen K.M."/>
            <person name="Lesk A.M."/>
            <person name="Pringle T.H."/>
            <person name="Patterson N."/>
            <person name="Zhang Y."/>
            <person name="Kreiss A."/>
            <person name="Woods G.M."/>
            <person name="Jones M.E."/>
            <person name="Schuster S.C."/>
        </authorList>
    </citation>
    <scope>NUCLEOTIDE SEQUENCE [LARGE SCALE GENOMIC DNA]</scope>
</reference>
<dbReference type="InterPro" id="IPR029058">
    <property type="entry name" value="AB_hydrolase_fold"/>
</dbReference>
<dbReference type="GO" id="GO:0006508">
    <property type="term" value="P:proteolysis"/>
    <property type="evidence" value="ECO:0007669"/>
    <property type="project" value="UniProtKB-KW"/>
</dbReference>
<comment type="function">
    <text evidence="7">Serine peptidase whose precise substrate specificity remains unclear. Does not cleave peptides after a arginine or lysine residue. Regulates trans-Golgi network morphology and sorting by regulating the membrane binding of the AP-1 complex. May play a role in the regulation of synaptic vesicle exocytosis.</text>
</comment>
<dbReference type="Ensembl" id="ENSSHAT00000041579.1">
    <property type="protein sequence ID" value="ENSSHAP00000027119.1"/>
    <property type="gene ID" value="ENSSHAG00000018416.2"/>
</dbReference>
<evidence type="ECO:0000313" key="12">
    <source>
        <dbReference type="Ensembl" id="ENSSHAP00000027119.1"/>
    </source>
</evidence>
<reference evidence="12" key="2">
    <citation type="submission" date="2025-08" db="UniProtKB">
        <authorList>
            <consortium name="Ensembl"/>
        </authorList>
    </citation>
    <scope>IDENTIFICATION</scope>
</reference>
<dbReference type="Gene3D" id="2.130.10.120">
    <property type="entry name" value="Prolyl oligopeptidase, N-terminal domain"/>
    <property type="match status" value="1"/>
</dbReference>
<comment type="similarity">
    <text evidence="2 9">Belongs to the peptidase S9A family.</text>
</comment>
<evidence type="ECO:0000256" key="2">
    <source>
        <dbReference type="ARBA" id="ARBA00005228"/>
    </source>
</evidence>
<keyword evidence="4 9" id="KW-0645">Protease</keyword>